<name>A0A0G2YHX6_MYTCO</name>
<dbReference type="AlphaFoldDB" id="A0A0G2YHX6"/>
<proteinExistence type="evidence at transcript level"/>
<dbReference type="EMBL" id="KP322717">
    <property type="protein sequence ID" value="AKI87973.1"/>
    <property type="molecule type" value="mRNA"/>
</dbReference>
<feature type="compositionally biased region" description="Basic residues" evidence="1">
    <location>
        <begin position="195"/>
        <end position="207"/>
    </location>
</feature>
<sequence>MVTGQFSPLTLPWYRFMVSVTIGMTEFPCQFPCPWHNKTFDFYSSVKTTFTWRFNADGQTLFWRDSRDISQYIRKCHQITERFLILRDGDSHNFRCYPIYYNPEIPLEFVIGGGNFFHSINQTGEFTDLCEFCKEPRYKRILSATGPPSNSTLSLDCTRPSGCSPPGKVCNTSDTIPKACPTTATPTITADPKTKKSHCGKKKHTRQ</sequence>
<reference evidence="2" key="1">
    <citation type="submission" date="2014-12" db="EMBL/GenBank/DDBJ databases">
        <title>Proteomic analysis of mussel shell.</title>
        <authorList>
            <person name="Liao Z."/>
        </authorList>
    </citation>
    <scope>NUCLEOTIDE SEQUENCE</scope>
    <source>
        <tissue evidence="2">Hard tissue</tissue>
    </source>
</reference>
<feature type="region of interest" description="Disordered" evidence="1">
    <location>
        <begin position="183"/>
        <end position="207"/>
    </location>
</feature>
<protein>
    <submittedName>
        <fullName evidence="2">Shell protein-2</fullName>
    </submittedName>
</protein>
<organism evidence="2">
    <name type="scientific">Mytilus coruscus</name>
    <name type="common">Sea mussel</name>
    <dbReference type="NCBI Taxonomy" id="42192"/>
    <lineage>
        <taxon>Eukaryota</taxon>
        <taxon>Metazoa</taxon>
        <taxon>Spiralia</taxon>
        <taxon>Lophotrochozoa</taxon>
        <taxon>Mollusca</taxon>
        <taxon>Bivalvia</taxon>
        <taxon>Autobranchia</taxon>
        <taxon>Pteriomorphia</taxon>
        <taxon>Mytilida</taxon>
        <taxon>Mytiloidea</taxon>
        <taxon>Mytilidae</taxon>
        <taxon>Mytilinae</taxon>
        <taxon>Mytilus</taxon>
    </lineage>
</organism>
<evidence type="ECO:0000313" key="2">
    <source>
        <dbReference type="EMBL" id="AKI87973.1"/>
    </source>
</evidence>
<evidence type="ECO:0000256" key="1">
    <source>
        <dbReference type="SAM" id="MobiDB-lite"/>
    </source>
</evidence>
<accession>A0A0G2YHX6</accession>